<dbReference type="PANTHER" id="PTHR10778:SF18">
    <property type="entry name" value="SUGAR PHOSPHATE TRANSPORTER DOMAIN-CONTAINING PROTEIN"/>
    <property type="match status" value="1"/>
</dbReference>
<evidence type="ECO:0000256" key="6">
    <source>
        <dbReference type="SAM" id="Phobius"/>
    </source>
</evidence>
<dbReference type="SUPFAM" id="SSF103481">
    <property type="entry name" value="Multidrug resistance efflux transporter EmrE"/>
    <property type="match status" value="2"/>
</dbReference>
<feature type="transmembrane region" description="Helical" evidence="6">
    <location>
        <begin position="12"/>
        <end position="32"/>
    </location>
</feature>
<keyword evidence="2" id="KW-0813">Transport</keyword>
<reference evidence="7" key="1">
    <citation type="submission" date="2021-01" db="EMBL/GenBank/DDBJ databases">
        <authorList>
            <person name="Corre E."/>
            <person name="Pelletier E."/>
            <person name="Niang G."/>
            <person name="Scheremetjew M."/>
            <person name="Finn R."/>
            <person name="Kale V."/>
            <person name="Holt S."/>
            <person name="Cochrane G."/>
            <person name="Meng A."/>
            <person name="Brown T."/>
            <person name="Cohen L."/>
        </authorList>
    </citation>
    <scope>NUCLEOTIDE SEQUENCE</scope>
    <source>
        <strain evidence="7">CCMP3107</strain>
    </source>
</reference>
<evidence type="ECO:0000256" key="1">
    <source>
        <dbReference type="ARBA" id="ARBA00004141"/>
    </source>
</evidence>
<evidence type="ECO:0000256" key="3">
    <source>
        <dbReference type="ARBA" id="ARBA00022692"/>
    </source>
</evidence>
<dbReference type="AlphaFoldDB" id="A0A6V2XTI4"/>
<dbReference type="EMBL" id="HBIU01032878">
    <property type="protein sequence ID" value="CAE0636401.1"/>
    <property type="molecule type" value="Transcribed_RNA"/>
</dbReference>
<name>A0A6V2XTI4_HETAK</name>
<dbReference type="InterPro" id="IPR013657">
    <property type="entry name" value="SCL35B1-4/HUT1"/>
</dbReference>
<sequence>MTFCLCNSQILLAVGAGVFITCAALYIDFQIFKKKFSKEKSVSKMSSGNIPSELKLIFAAGGIYGCYLSYGVMQEKIFSYVGDDGSTFTQTLFLLLLQCIVNSLAAGLGMLLLGPSGDKMPQNMFAAVGATYIGAMLTSNESLKHVNYPTQALGKSCKMIPVMLFGVLFAGKKYSMKEYLCVLLITAGIAMFQMSGKTKSSGKENSYFGLFLLFVSLACDGLTGSNQSKLKKQAKPTVHELMFFTNMWAVVILAIGCLGTGQLFSGVTYILANPGIWSPIAVFSATSALGQNFIFFTVSAFDPLVCTTITTTRKFFTVLFSVFAFGHKLTTNHWIAVSLVFAGLTGEVYGKYQKKQKEKLKAAAAAAAGEDKAKESAEGSKKNK</sequence>
<keyword evidence="5 6" id="KW-0472">Membrane</keyword>
<accession>A0A6V2XTI4</accession>
<feature type="transmembrane region" description="Helical" evidence="6">
    <location>
        <begin position="206"/>
        <end position="223"/>
    </location>
</feature>
<dbReference type="PANTHER" id="PTHR10778">
    <property type="entry name" value="SOLUTE CARRIER FAMILY 35 MEMBER B"/>
    <property type="match status" value="1"/>
</dbReference>
<dbReference type="GO" id="GO:0000139">
    <property type="term" value="C:Golgi membrane"/>
    <property type="evidence" value="ECO:0007669"/>
    <property type="project" value="TreeGrafter"/>
</dbReference>
<evidence type="ECO:0000256" key="2">
    <source>
        <dbReference type="ARBA" id="ARBA00022448"/>
    </source>
</evidence>
<feature type="transmembrane region" description="Helical" evidence="6">
    <location>
        <begin position="178"/>
        <end position="194"/>
    </location>
</feature>
<organism evidence="7">
    <name type="scientific">Heterosigma akashiwo</name>
    <name type="common">Chromophytic alga</name>
    <name type="synonym">Heterosigma carterae</name>
    <dbReference type="NCBI Taxonomy" id="2829"/>
    <lineage>
        <taxon>Eukaryota</taxon>
        <taxon>Sar</taxon>
        <taxon>Stramenopiles</taxon>
        <taxon>Ochrophyta</taxon>
        <taxon>Raphidophyceae</taxon>
        <taxon>Chattonellales</taxon>
        <taxon>Chattonellaceae</taxon>
        <taxon>Heterosigma</taxon>
    </lineage>
</organism>
<dbReference type="GO" id="GO:0005459">
    <property type="term" value="F:UDP-galactose transmembrane transporter activity"/>
    <property type="evidence" value="ECO:0007669"/>
    <property type="project" value="TreeGrafter"/>
</dbReference>
<protein>
    <recommendedName>
        <fullName evidence="8">Sugar phosphate transporter domain-containing protein</fullName>
    </recommendedName>
</protein>
<evidence type="ECO:0000256" key="4">
    <source>
        <dbReference type="ARBA" id="ARBA00022989"/>
    </source>
</evidence>
<proteinExistence type="predicted"/>
<comment type="subcellular location">
    <subcellularLocation>
        <location evidence="1">Membrane</location>
        <topology evidence="1">Multi-pass membrane protein</topology>
    </subcellularLocation>
</comment>
<dbReference type="Pfam" id="PF08449">
    <property type="entry name" value="UAA"/>
    <property type="match status" value="1"/>
</dbReference>
<dbReference type="GO" id="GO:0005460">
    <property type="term" value="F:UDP-glucose transmembrane transporter activity"/>
    <property type="evidence" value="ECO:0007669"/>
    <property type="project" value="TreeGrafter"/>
</dbReference>
<keyword evidence="4 6" id="KW-1133">Transmembrane helix</keyword>
<dbReference type="InterPro" id="IPR037185">
    <property type="entry name" value="EmrE-like"/>
</dbReference>
<keyword evidence="3 6" id="KW-0812">Transmembrane</keyword>
<feature type="transmembrane region" description="Helical" evidence="6">
    <location>
        <begin position="92"/>
        <end position="112"/>
    </location>
</feature>
<evidence type="ECO:0000313" key="7">
    <source>
        <dbReference type="EMBL" id="CAE0636401.1"/>
    </source>
</evidence>
<evidence type="ECO:0008006" key="8">
    <source>
        <dbReference type="Google" id="ProtNLM"/>
    </source>
</evidence>
<gene>
    <name evidence="7" type="ORF">HAKA00212_LOCUS15162</name>
</gene>
<feature type="transmembrane region" description="Helical" evidence="6">
    <location>
        <begin position="276"/>
        <end position="297"/>
    </location>
</feature>
<feature type="transmembrane region" description="Helical" evidence="6">
    <location>
        <begin position="243"/>
        <end position="264"/>
    </location>
</feature>
<feature type="transmembrane region" description="Helical" evidence="6">
    <location>
        <begin position="53"/>
        <end position="72"/>
    </location>
</feature>
<dbReference type="GO" id="GO:0005789">
    <property type="term" value="C:endoplasmic reticulum membrane"/>
    <property type="evidence" value="ECO:0007669"/>
    <property type="project" value="TreeGrafter"/>
</dbReference>
<evidence type="ECO:0000256" key="5">
    <source>
        <dbReference type="ARBA" id="ARBA00023136"/>
    </source>
</evidence>